<protein>
    <recommendedName>
        <fullName evidence="4">Peptidase M50 domain-containing protein</fullName>
    </recommendedName>
</protein>
<name>A0A497JFP7_9ARCH</name>
<feature type="transmembrane region" description="Helical" evidence="1">
    <location>
        <begin position="21"/>
        <end position="44"/>
    </location>
</feature>
<feature type="non-terminal residue" evidence="2">
    <location>
        <position position="1"/>
    </location>
</feature>
<evidence type="ECO:0000313" key="3">
    <source>
        <dbReference type="Proteomes" id="UP000278031"/>
    </source>
</evidence>
<organism evidence="2 3">
    <name type="scientific">Candidatus Iainarchaeum sp</name>
    <dbReference type="NCBI Taxonomy" id="3101447"/>
    <lineage>
        <taxon>Archaea</taxon>
        <taxon>Candidatus Iainarchaeota</taxon>
        <taxon>Candidatus Iainarchaeia</taxon>
        <taxon>Candidatus Iainarchaeales</taxon>
        <taxon>Candidatus Iainarchaeaceae</taxon>
        <taxon>Candidatus Iainarchaeum</taxon>
    </lineage>
</organism>
<dbReference type="EMBL" id="QMWP01000114">
    <property type="protein sequence ID" value="RLG69731.1"/>
    <property type="molecule type" value="Genomic_DNA"/>
</dbReference>
<evidence type="ECO:0008006" key="4">
    <source>
        <dbReference type="Google" id="ProtNLM"/>
    </source>
</evidence>
<gene>
    <name evidence="2" type="ORF">DRO04_02950</name>
</gene>
<evidence type="ECO:0000256" key="1">
    <source>
        <dbReference type="SAM" id="Phobius"/>
    </source>
</evidence>
<reference evidence="2 3" key="1">
    <citation type="submission" date="2018-06" db="EMBL/GenBank/DDBJ databases">
        <title>Extensive metabolic versatility and redundancy in microbially diverse, dynamic hydrothermal sediments.</title>
        <authorList>
            <person name="Dombrowski N."/>
            <person name="Teske A."/>
            <person name="Baker B.J."/>
        </authorList>
    </citation>
    <scope>NUCLEOTIDE SEQUENCE [LARGE SCALE GENOMIC DNA]</scope>
    <source>
        <strain evidence="2">B51_G17</strain>
    </source>
</reference>
<evidence type="ECO:0000313" key="2">
    <source>
        <dbReference type="EMBL" id="RLG69731.1"/>
    </source>
</evidence>
<dbReference type="Proteomes" id="UP000278031">
    <property type="component" value="Unassembled WGS sequence"/>
</dbReference>
<proteinExistence type="predicted"/>
<dbReference type="AlphaFoldDB" id="A0A497JFP7"/>
<feature type="transmembrane region" description="Helical" evidence="1">
    <location>
        <begin position="87"/>
        <end position="108"/>
    </location>
</feature>
<accession>A0A497JFP7</accession>
<feature type="transmembrane region" description="Helical" evidence="1">
    <location>
        <begin position="50"/>
        <end position="75"/>
    </location>
</feature>
<keyword evidence="1" id="KW-1133">Transmembrane helix</keyword>
<sequence length="109" mass="12679">KNKMGLIGIAVKEKQKKNFNYSFMQYLQLVFLFLLSGIMHWFIWLNLVVAIVNFLPIVPFDGFGISRIILPELLAFTKLPLKTREDIIVKFFTGFLILLFAINIIPLFI</sequence>
<keyword evidence="1" id="KW-0812">Transmembrane</keyword>
<comment type="caution">
    <text evidence="2">The sequence shown here is derived from an EMBL/GenBank/DDBJ whole genome shotgun (WGS) entry which is preliminary data.</text>
</comment>
<keyword evidence="1" id="KW-0472">Membrane</keyword>